<dbReference type="Proteomes" id="UP001305779">
    <property type="component" value="Unassembled WGS sequence"/>
</dbReference>
<comment type="caution">
    <text evidence="6">The sequence shown here is derived from an EMBL/GenBank/DDBJ whole genome shotgun (WGS) entry which is preliminary data.</text>
</comment>
<evidence type="ECO:0000256" key="3">
    <source>
        <dbReference type="ARBA" id="ARBA00022617"/>
    </source>
</evidence>
<keyword evidence="4" id="KW-0479">Metal-binding</keyword>
<dbReference type="SUPFAM" id="SSF48264">
    <property type="entry name" value="Cytochrome P450"/>
    <property type="match status" value="1"/>
</dbReference>
<accession>A0ABR0DZW4</accession>
<dbReference type="InterPro" id="IPR002401">
    <property type="entry name" value="Cyt_P450_E_grp-I"/>
</dbReference>
<evidence type="ECO:0000256" key="1">
    <source>
        <dbReference type="ARBA" id="ARBA00001971"/>
    </source>
</evidence>
<evidence type="ECO:0000256" key="4">
    <source>
        <dbReference type="ARBA" id="ARBA00022723"/>
    </source>
</evidence>
<comment type="cofactor">
    <cofactor evidence="1">
        <name>heme</name>
        <dbReference type="ChEBI" id="CHEBI:30413"/>
    </cofactor>
</comment>
<gene>
    <name evidence="6" type="ORF">PRZ48_013897</name>
</gene>
<keyword evidence="5" id="KW-0408">Iron</keyword>
<dbReference type="EMBL" id="JAXOVC010000013">
    <property type="protein sequence ID" value="KAK4494541.1"/>
    <property type="molecule type" value="Genomic_DNA"/>
</dbReference>
<reference evidence="6 7" key="1">
    <citation type="journal article" date="2023" name="G3 (Bethesda)">
        <title>A chromosome-level genome assembly of Zasmidium syzygii isolated from banana leaves.</title>
        <authorList>
            <person name="van Westerhoven A.C."/>
            <person name="Mehrabi R."/>
            <person name="Talebi R."/>
            <person name="Steentjes M.B.F."/>
            <person name="Corcolon B."/>
            <person name="Chong P.A."/>
            <person name="Kema G.H.J."/>
            <person name="Seidl M.F."/>
        </authorList>
    </citation>
    <scope>NUCLEOTIDE SEQUENCE [LARGE SCALE GENOMIC DNA]</scope>
    <source>
        <strain evidence="6 7">P124</strain>
    </source>
</reference>
<evidence type="ECO:0008006" key="8">
    <source>
        <dbReference type="Google" id="ProtNLM"/>
    </source>
</evidence>
<keyword evidence="3" id="KW-0349">Heme</keyword>
<dbReference type="PRINTS" id="PR00385">
    <property type="entry name" value="P450"/>
</dbReference>
<dbReference type="Pfam" id="PF00067">
    <property type="entry name" value="p450"/>
    <property type="match status" value="1"/>
</dbReference>
<dbReference type="PANTHER" id="PTHR24305">
    <property type="entry name" value="CYTOCHROME P450"/>
    <property type="match status" value="1"/>
</dbReference>
<dbReference type="PRINTS" id="PR00463">
    <property type="entry name" value="EP450I"/>
</dbReference>
<keyword evidence="7" id="KW-1185">Reference proteome</keyword>
<evidence type="ECO:0000256" key="5">
    <source>
        <dbReference type="ARBA" id="ARBA00023004"/>
    </source>
</evidence>
<dbReference type="InterPro" id="IPR036396">
    <property type="entry name" value="Cyt_P450_sf"/>
</dbReference>
<proteinExistence type="inferred from homology"/>
<evidence type="ECO:0000256" key="2">
    <source>
        <dbReference type="ARBA" id="ARBA00010617"/>
    </source>
</evidence>
<sequence length="356" mass="40405">MSTSIHWRSFQAPNEQQCPSSGNVVRIAPNDLSFNTPEAARDIYYHVINGRPKLLKSEDYKRTELASMATVRDVADHRRQRSSISKAFSTVAAREKQGIIDTYAEKLVHYLQEHGCGSDGLDVIPVYTWLTPRLEAEMDLFDYLIADGVATREELISQSMIFLAAGSGTVQSALTGATFYLLKNPQALEKLQEEVRDALESVDEITDQSTSCMPYLNAVIQEGLRLFPPLPSRLPRVSPGAIIDGHYVPKGAVVSATTYDMSRDSRYWYQPDEFWPERWISSNDRREASKPFSTRPRACIGVNLALLEMRLVLARLVYTFNMESVSRSEKWDEGLKVYFLWKKPPLRVRFTPIVGR</sequence>
<dbReference type="InterPro" id="IPR001128">
    <property type="entry name" value="Cyt_P450"/>
</dbReference>
<name>A0ABR0DZW4_ZASCE</name>
<evidence type="ECO:0000313" key="6">
    <source>
        <dbReference type="EMBL" id="KAK4494541.1"/>
    </source>
</evidence>
<organism evidence="6 7">
    <name type="scientific">Zasmidium cellare</name>
    <name type="common">Wine cellar mold</name>
    <name type="synonym">Racodium cellare</name>
    <dbReference type="NCBI Taxonomy" id="395010"/>
    <lineage>
        <taxon>Eukaryota</taxon>
        <taxon>Fungi</taxon>
        <taxon>Dikarya</taxon>
        <taxon>Ascomycota</taxon>
        <taxon>Pezizomycotina</taxon>
        <taxon>Dothideomycetes</taxon>
        <taxon>Dothideomycetidae</taxon>
        <taxon>Mycosphaerellales</taxon>
        <taxon>Mycosphaerellaceae</taxon>
        <taxon>Zasmidium</taxon>
    </lineage>
</organism>
<dbReference type="InterPro" id="IPR050121">
    <property type="entry name" value="Cytochrome_P450_monoxygenase"/>
</dbReference>
<comment type="similarity">
    <text evidence="2">Belongs to the cytochrome P450 family.</text>
</comment>
<evidence type="ECO:0000313" key="7">
    <source>
        <dbReference type="Proteomes" id="UP001305779"/>
    </source>
</evidence>
<dbReference type="Gene3D" id="1.10.630.10">
    <property type="entry name" value="Cytochrome P450"/>
    <property type="match status" value="2"/>
</dbReference>
<dbReference type="PANTHER" id="PTHR24305:SF210">
    <property type="entry name" value="CYTOCHROME P450 MONOOXYGENASE ASQL-RELATED"/>
    <property type="match status" value="1"/>
</dbReference>
<protein>
    <recommendedName>
        <fullName evidence="8">Cytochrome P450</fullName>
    </recommendedName>
</protein>